<feature type="compositionally biased region" description="Basic and acidic residues" evidence="1">
    <location>
        <begin position="61"/>
        <end position="78"/>
    </location>
</feature>
<feature type="region of interest" description="Disordered" evidence="1">
    <location>
        <begin position="1"/>
        <end position="21"/>
    </location>
</feature>
<feature type="region of interest" description="Disordered" evidence="1">
    <location>
        <begin position="680"/>
        <end position="708"/>
    </location>
</feature>
<feature type="compositionally biased region" description="Acidic residues" evidence="1">
    <location>
        <begin position="467"/>
        <end position="477"/>
    </location>
</feature>
<feature type="compositionally biased region" description="Basic and acidic residues" evidence="1">
    <location>
        <begin position="501"/>
        <end position="537"/>
    </location>
</feature>
<feature type="compositionally biased region" description="Polar residues" evidence="1">
    <location>
        <begin position="79"/>
        <end position="88"/>
    </location>
</feature>
<feature type="region of interest" description="Disordered" evidence="1">
    <location>
        <begin position="851"/>
        <end position="891"/>
    </location>
</feature>
<feature type="compositionally biased region" description="Basic and acidic residues" evidence="1">
    <location>
        <begin position="757"/>
        <end position="775"/>
    </location>
</feature>
<protein>
    <recommendedName>
        <fullName evidence="4">UBZ4-type domain-containing protein</fullName>
    </recommendedName>
</protein>
<sequence>MGDRIGRNGRLLGKRGPDIDRLDDEAKKRLLELSGILDDDIGAEERDGLVKVLLESNPDFLKAEENKKEDVTESDDRSQTSALSQPSPGSVLDDNEEDEATQPPDQVLVEDDAGMDSREDHNKHQGMVLSNDVIDRQAADENGNNLKETEDNSNVASQNKPHQDLCDSDVEGIDGNNSPEIPGYAEDITATNTVKSKLFEVDNSSDCSEKQDEETQLYVENVVQDTQRSEKSSENEPDIIIPESPDNDGHEGGEKSLFDKRLEKEGDSRSQRLTSSLKTCDICLSQNIPIPNQNPLLPSLYCGDSAVDKNCYSQVVKLMFDLYRRRVSREQRRLHQSLKWGSPVEVGLHMEDCLRLKGVKKTLASTEETGEGWSRKSRILRRHGNGLVNSKSKEDPYVLNISDKEDKNESDNDFQTTSLALNYQTLVQTEAVHENESKAFNLTMEGSSRRSARLCTIKLAQSRGSESEENDQGEDEWNPGQRKPKRKSNLLKRKGTKRGQKKGENLKEKISAENKETQKNLSKTDTETGKDKAEEWNKETLNLERSVSTKDTKISSKIQLAIVKHKPDVDHSSPPYTKKYKFISDSEDETIQQNSNSPQQTSPCSDHTAVEYQRNMSEKLIVLSDSDQSNDTEKTEHKDPASSSHSLKILKHNEKVMSHTNGEQVSVDVVDKTLKSTVTLDKQQREAKSNVQMHTDEPSWSQGSNSLLDQNGLLFSTQINRHKKNKDKSDQSTEDLVLQTVEKGEIVHPPPDCNTKSMKEFDRKRKAPEVEDLSSKRKALTAVTLEKKTDSQVQDRKALGTHVEDETNPFISLRSKQRGLKPNLNLTTNSKSVYFSVAEDEQPELVTDLTKPACSRPTTSYAETKEEPVEARGEDPQQQVQPGTSDAAEEQRQATLFEELINEQDEKALQPCPICGREFPLISIEAHASTCGEEEMDQNEQERDQRCNYCGDTFDNEGFQEHVLNCESAQNSGRRFTRSRRDYTLGRKSLANTNLEMKTEKYPWIQLNKVDTACAFS</sequence>
<feature type="compositionally biased region" description="Basic residues" evidence="1">
    <location>
        <begin position="482"/>
        <end position="500"/>
    </location>
</feature>
<reference evidence="2 3" key="1">
    <citation type="journal article" date="2021" name="Elife">
        <title>Chloroplast acquisition without the gene transfer in kleptoplastic sea slugs, Plakobranchus ocellatus.</title>
        <authorList>
            <person name="Maeda T."/>
            <person name="Takahashi S."/>
            <person name="Yoshida T."/>
            <person name="Shimamura S."/>
            <person name="Takaki Y."/>
            <person name="Nagai Y."/>
            <person name="Toyoda A."/>
            <person name="Suzuki Y."/>
            <person name="Arimoto A."/>
            <person name="Ishii H."/>
            <person name="Satoh N."/>
            <person name="Nishiyama T."/>
            <person name="Hasebe M."/>
            <person name="Maruyama T."/>
            <person name="Minagawa J."/>
            <person name="Obokata J."/>
            <person name="Shigenobu S."/>
        </authorList>
    </citation>
    <scope>NUCLEOTIDE SEQUENCE [LARGE SCALE GENOMIC DNA]</scope>
</reference>
<evidence type="ECO:0000313" key="2">
    <source>
        <dbReference type="EMBL" id="GFS15905.1"/>
    </source>
</evidence>
<feature type="compositionally biased region" description="Polar residues" evidence="1">
    <location>
        <begin position="689"/>
        <end position="708"/>
    </location>
</feature>
<feature type="region of interest" description="Disordered" evidence="1">
    <location>
        <begin position="746"/>
        <end position="777"/>
    </location>
</feature>
<dbReference type="AlphaFoldDB" id="A0AAV4J1Z1"/>
<keyword evidence="3" id="KW-1185">Reference proteome</keyword>
<evidence type="ECO:0000256" key="1">
    <source>
        <dbReference type="SAM" id="MobiDB-lite"/>
    </source>
</evidence>
<proteinExistence type="predicted"/>
<dbReference type="Proteomes" id="UP000762676">
    <property type="component" value="Unassembled WGS sequence"/>
</dbReference>
<feature type="compositionally biased region" description="Low complexity" evidence="1">
    <location>
        <begin position="592"/>
        <end position="605"/>
    </location>
</feature>
<feature type="compositionally biased region" description="Basic and acidic residues" evidence="1">
    <location>
        <begin position="863"/>
        <end position="875"/>
    </location>
</feature>
<feature type="compositionally biased region" description="Basic and acidic residues" evidence="1">
    <location>
        <begin position="247"/>
        <end position="270"/>
    </location>
</feature>
<feature type="compositionally biased region" description="Polar residues" evidence="1">
    <location>
        <begin position="142"/>
        <end position="160"/>
    </location>
</feature>
<feature type="region of interest" description="Disordered" evidence="1">
    <location>
        <begin position="56"/>
        <end position="187"/>
    </location>
</feature>
<gene>
    <name evidence="2" type="ORF">ElyMa_006781800</name>
</gene>
<feature type="region of interest" description="Disordered" evidence="1">
    <location>
        <begin position="224"/>
        <end position="270"/>
    </location>
</feature>
<feature type="region of interest" description="Disordered" evidence="1">
    <location>
        <begin position="584"/>
        <end position="647"/>
    </location>
</feature>
<name>A0AAV4J1Z1_9GAST</name>
<comment type="caution">
    <text evidence="2">The sequence shown here is derived from an EMBL/GenBank/DDBJ whole genome shotgun (WGS) entry which is preliminary data.</text>
</comment>
<evidence type="ECO:0008006" key="4">
    <source>
        <dbReference type="Google" id="ProtNLM"/>
    </source>
</evidence>
<feature type="compositionally biased region" description="Basic and acidic residues" evidence="1">
    <location>
        <begin position="631"/>
        <end position="640"/>
    </location>
</feature>
<feature type="region of interest" description="Disordered" evidence="1">
    <location>
        <begin position="461"/>
        <end position="537"/>
    </location>
</feature>
<accession>A0AAV4J1Z1</accession>
<evidence type="ECO:0000313" key="3">
    <source>
        <dbReference type="Proteomes" id="UP000762676"/>
    </source>
</evidence>
<dbReference type="EMBL" id="BMAT01013597">
    <property type="protein sequence ID" value="GFS15905.1"/>
    <property type="molecule type" value="Genomic_DNA"/>
</dbReference>
<organism evidence="2 3">
    <name type="scientific">Elysia marginata</name>
    <dbReference type="NCBI Taxonomy" id="1093978"/>
    <lineage>
        <taxon>Eukaryota</taxon>
        <taxon>Metazoa</taxon>
        <taxon>Spiralia</taxon>
        <taxon>Lophotrochozoa</taxon>
        <taxon>Mollusca</taxon>
        <taxon>Gastropoda</taxon>
        <taxon>Heterobranchia</taxon>
        <taxon>Euthyneura</taxon>
        <taxon>Panpulmonata</taxon>
        <taxon>Sacoglossa</taxon>
        <taxon>Placobranchoidea</taxon>
        <taxon>Plakobranchidae</taxon>
        <taxon>Elysia</taxon>
    </lineage>
</organism>